<evidence type="ECO:0000313" key="2">
    <source>
        <dbReference type="EMBL" id="MBB1060490.1"/>
    </source>
</evidence>
<feature type="transmembrane region" description="Helical" evidence="1">
    <location>
        <begin position="60"/>
        <end position="80"/>
    </location>
</feature>
<dbReference type="Proteomes" id="UP000523196">
    <property type="component" value="Unassembled WGS sequence"/>
</dbReference>
<feature type="transmembrane region" description="Helical" evidence="1">
    <location>
        <begin position="17"/>
        <end position="40"/>
    </location>
</feature>
<gene>
    <name evidence="2" type="ORF">H4F98_07865</name>
</gene>
<evidence type="ECO:0000313" key="3">
    <source>
        <dbReference type="Proteomes" id="UP000523196"/>
    </source>
</evidence>
<proteinExistence type="predicted"/>
<comment type="caution">
    <text evidence="2">The sequence shown here is derived from an EMBL/GenBank/DDBJ whole genome shotgun (WGS) entry which is preliminary data.</text>
</comment>
<protein>
    <submittedName>
        <fullName evidence="2">Uncharacterized protein</fullName>
    </submittedName>
</protein>
<reference evidence="2 3" key="1">
    <citation type="submission" date="2020-08" db="EMBL/GenBank/DDBJ databases">
        <authorList>
            <person name="Xu S."/>
            <person name="Li A."/>
        </authorList>
    </citation>
    <scope>NUCLEOTIDE SEQUENCE [LARGE SCALE GENOMIC DNA]</scope>
    <source>
        <strain evidence="2 3">119BY6-57</strain>
    </source>
</reference>
<feature type="transmembrane region" description="Helical" evidence="1">
    <location>
        <begin position="125"/>
        <end position="144"/>
    </location>
</feature>
<name>A0A7W3TLE6_9GAMM</name>
<accession>A0A7W3TLE6</accession>
<dbReference type="RefSeq" id="WP_182686510.1">
    <property type="nucleotide sequence ID" value="NZ_JACHTF010000007.1"/>
</dbReference>
<dbReference type="AlphaFoldDB" id="A0A7W3TLE6"/>
<keyword evidence="1" id="KW-0472">Membrane</keyword>
<keyword evidence="3" id="KW-1185">Reference proteome</keyword>
<organism evidence="2 3">
    <name type="scientific">Marilutibacter spongiae</name>
    <dbReference type="NCBI Taxonomy" id="2025720"/>
    <lineage>
        <taxon>Bacteria</taxon>
        <taxon>Pseudomonadati</taxon>
        <taxon>Pseudomonadota</taxon>
        <taxon>Gammaproteobacteria</taxon>
        <taxon>Lysobacterales</taxon>
        <taxon>Lysobacteraceae</taxon>
        <taxon>Marilutibacter</taxon>
    </lineage>
</organism>
<sequence length="145" mass="15789">MKTFDTHPADRAYRRRLAWLLSIAALLGMPMLAFFGHWLGEVGESLRLASPLERRQGLRVLLAGLGLGLGAAATGVAAAIGRRRRDILETATLPPPHWRTIRDVRVLRGPPALAWGRRLGWARDAAATIALASLLGSLWALAHYA</sequence>
<dbReference type="EMBL" id="JACHTF010000007">
    <property type="protein sequence ID" value="MBB1060490.1"/>
    <property type="molecule type" value="Genomic_DNA"/>
</dbReference>
<keyword evidence="1" id="KW-0812">Transmembrane</keyword>
<evidence type="ECO:0000256" key="1">
    <source>
        <dbReference type="SAM" id="Phobius"/>
    </source>
</evidence>
<keyword evidence="1" id="KW-1133">Transmembrane helix</keyword>